<evidence type="ECO:0000256" key="2">
    <source>
        <dbReference type="SAM" id="MobiDB-lite"/>
    </source>
</evidence>
<reference evidence="5" key="2">
    <citation type="submission" date="2023-11" db="UniProtKB">
        <authorList>
            <consortium name="WormBaseParasite"/>
        </authorList>
    </citation>
    <scope>IDENTIFICATION</scope>
</reference>
<keyword evidence="1" id="KW-0862">Zinc</keyword>
<feature type="region of interest" description="Disordered" evidence="2">
    <location>
        <begin position="150"/>
        <end position="184"/>
    </location>
</feature>
<accession>A0AA85J3E6</accession>
<protein>
    <submittedName>
        <fullName evidence="5">C2H2-type domain-containing protein</fullName>
    </submittedName>
</protein>
<keyword evidence="1" id="KW-0863">Zinc-finger</keyword>
<dbReference type="AlphaFoldDB" id="A0AA85J3E6"/>
<name>A0AA85J3E6_TRIRE</name>
<evidence type="ECO:0000313" key="5">
    <source>
        <dbReference type="WBParaSite" id="TREG1_1210.1"/>
    </source>
</evidence>
<keyword evidence="4" id="KW-1185">Reference proteome</keyword>
<evidence type="ECO:0000256" key="1">
    <source>
        <dbReference type="PROSITE-ProRule" id="PRU00042"/>
    </source>
</evidence>
<dbReference type="GO" id="GO:0008270">
    <property type="term" value="F:zinc ion binding"/>
    <property type="evidence" value="ECO:0007669"/>
    <property type="project" value="UniProtKB-KW"/>
</dbReference>
<dbReference type="PROSITE" id="PS50157">
    <property type="entry name" value="ZINC_FINGER_C2H2_2"/>
    <property type="match status" value="1"/>
</dbReference>
<dbReference type="InterPro" id="IPR036236">
    <property type="entry name" value="Znf_C2H2_sf"/>
</dbReference>
<proteinExistence type="predicted"/>
<dbReference type="InterPro" id="IPR013087">
    <property type="entry name" value="Znf_C2H2_type"/>
</dbReference>
<dbReference type="Gene3D" id="3.30.160.60">
    <property type="entry name" value="Classic Zinc Finger"/>
    <property type="match status" value="1"/>
</dbReference>
<feature type="domain" description="C2H2-type" evidence="3">
    <location>
        <begin position="294"/>
        <end position="317"/>
    </location>
</feature>
<sequence>MKCSSDEGDCKSHDDREITTEYLEKFSKMVQGASVIANRLSSSELLSAFQISFHLMEKISDVMLSVCTSRGDSDERTSPQTTWKYPNYSRCMTNDDSPIGVCSMKTQSTSENGDCEADQQESQLKVIIGEEQNFCYSNVASSKNDNSTEFFEKLTPGNENHIPNNSSNKCLSSPVTNDGSSVLDIDENYSSTDKCGISATSRVSDDETKSTNSENNSKAHLKRQTVTKTGDDRQYEYGHAAPSEVTNQNNFDLNSSQTTNKFHIDTKRWRLTSADKLNTLIDECERQINGRKLYVCKFCGKIYEIKSSMRYHMKIIHLQMHLRTTEMQCRICGKQFTCVSAVNRHQSKCILSSLAESRMQKNTSNQFITSPTASMAEAETNCHIPLNSFTPQTIDNCKINSDLNHALPFSDSNAILGSLNSSELQNVNFQSAFRVPEVCTVINQPVPAGNNLQTGLDVKNLVPQSHFLGFPNKFEKGDPKDFNFPSASCNILPFLSPANNNSMDSLNPQGNSSIWPSMSTLGSNFPELTPEQIDICMKAVFHGICSTVVVEQCTTNNNTTNQDSNISSQTSSEGGTLKIEETQWEEPSKRVTETQRGLTTQKGEMAIDLSSRPRSASLMIESF</sequence>
<feature type="compositionally biased region" description="Low complexity" evidence="2">
    <location>
        <begin position="556"/>
        <end position="572"/>
    </location>
</feature>
<evidence type="ECO:0000313" key="4">
    <source>
        <dbReference type="Proteomes" id="UP000050795"/>
    </source>
</evidence>
<feature type="region of interest" description="Disordered" evidence="2">
    <location>
        <begin position="196"/>
        <end position="232"/>
    </location>
</feature>
<evidence type="ECO:0000259" key="3">
    <source>
        <dbReference type="PROSITE" id="PS50157"/>
    </source>
</evidence>
<keyword evidence="1" id="KW-0479">Metal-binding</keyword>
<dbReference type="SMART" id="SM00355">
    <property type="entry name" value="ZnF_C2H2"/>
    <property type="match status" value="2"/>
</dbReference>
<feature type="compositionally biased region" description="Polar residues" evidence="2">
    <location>
        <begin position="157"/>
        <end position="180"/>
    </location>
</feature>
<reference evidence="4" key="1">
    <citation type="submission" date="2022-06" db="EMBL/GenBank/DDBJ databases">
        <authorList>
            <person name="Berger JAMES D."/>
            <person name="Berger JAMES D."/>
        </authorList>
    </citation>
    <scope>NUCLEOTIDE SEQUENCE [LARGE SCALE GENOMIC DNA]</scope>
</reference>
<dbReference type="WBParaSite" id="TREG1_1210.1">
    <property type="protein sequence ID" value="TREG1_1210.1"/>
    <property type="gene ID" value="TREG1_1210"/>
</dbReference>
<feature type="region of interest" description="Disordered" evidence="2">
    <location>
        <begin position="556"/>
        <end position="597"/>
    </location>
</feature>
<feature type="compositionally biased region" description="Basic and acidic residues" evidence="2">
    <location>
        <begin position="578"/>
        <end position="593"/>
    </location>
</feature>
<organism evidence="4 5">
    <name type="scientific">Trichobilharzia regenti</name>
    <name type="common">Nasal bird schistosome</name>
    <dbReference type="NCBI Taxonomy" id="157069"/>
    <lineage>
        <taxon>Eukaryota</taxon>
        <taxon>Metazoa</taxon>
        <taxon>Spiralia</taxon>
        <taxon>Lophotrochozoa</taxon>
        <taxon>Platyhelminthes</taxon>
        <taxon>Trematoda</taxon>
        <taxon>Digenea</taxon>
        <taxon>Strigeidida</taxon>
        <taxon>Schistosomatoidea</taxon>
        <taxon>Schistosomatidae</taxon>
        <taxon>Trichobilharzia</taxon>
    </lineage>
</organism>
<dbReference type="PROSITE" id="PS00028">
    <property type="entry name" value="ZINC_FINGER_C2H2_1"/>
    <property type="match status" value="1"/>
</dbReference>
<dbReference type="SUPFAM" id="SSF57667">
    <property type="entry name" value="beta-beta-alpha zinc fingers"/>
    <property type="match status" value="1"/>
</dbReference>
<dbReference type="Proteomes" id="UP000050795">
    <property type="component" value="Unassembled WGS sequence"/>
</dbReference>